<dbReference type="InterPro" id="IPR002999">
    <property type="entry name" value="Tudor"/>
</dbReference>
<gene>
    <name evidence="3" type="ORF">CcCBS67573_g04550</name>
</gene>
<dbReference type="Gene3D" id="2.30.30.140">
    <property type="match status" value="1"/>
</dbReference>
<dbReference type="AlphaFoldDB" id="A0A507FF34"/>
<dbReference type="PROSITE" id="PS50304">
    <property type="entry name" value="TUDOR"/>
    <property type="match status" value="1"/>
</dbReference>
<organism evidence="3 4">
    <name type="scientific">Chytriomyces confervae</name>
    <dbReference type="NCBI Taxonomy" id="246404"/>
    <lineage>
        <taxon>Eukaryota</taxon>
        <taxon>Fungi</taxon>
        <taxon>Fungi incertae sedis</taxon>
        <taxon>Chytridiomycota</taxon>
        <taxon>Chytridiomycota incertae sedis</taxon>
        <taxon>Chytridiomycetes</taxon>
        <taxon>Chytridiales</taxon>
        <taxon>Chytriomycetaceae</taxon>
        <taxon>Chytriomyces</taxon>
    </lineage>
</organism>
<comment type="caution">
    <text evidence="3">The sequence shown here is derived from an EMBL/GenBank/DDBJ whole genome shotgun (WGS) entry which is preliminary data.</text>
</comment>
<dbReference type="STRING" id="246404.A0A507FF34"/>
<dbReference type="EMBL" id="QEAP01000140">
    <property type="protein sequence ID" value="TPX74177.1"/>
    <property type="molecule type" value="Genomic_DNA"/>
</dbReference>
<sequence>MSDDYAFQLSQVEEALSKDPENSDLLKLKHDLSELIALMGIQIESSKPSSHSSTTTTDVSKRTRDDHDADSTPISRWVKGQTVLAKYERDQKMYEAVVEAIPTATSSSYVVIFKGYTSREKVATEDVRDFDPTQVAKPLAAVTGGAANKRNKTPQAVAAAFSNGTDRSTKRKKANLEYHEHVKQKETEQLEKQSAWKAFATGAGSGKKKAALKTVAPLKKQSMFASPDDPNAKVGVVGSGKGMTNFQQRGRHVYERTE</sequence>
<feature type="region of interest" description="Disordered" evidence="1">
    <location>
        <begin position="222"/>
        <end position="258"/>
    </location>
</feature>
<dbReference type="OrthoDB" id="79171at2759"/>
<evidence type="ECO:0000259" key="2">
    <source>
        <dbReference type="PROSITE" id="PS50304"/>
    </source>
</evidence>
<protein>
    <recommendedName>
        <fullName evidence="2">Tudor domain-containing protein</fullName>
    </recommendedName>
</protein>
<reference evidence="3 4" key="1">
    <citation type="journal article" date="2019" name="Sci. Rep.">
        <title>Comparative genomics of chytrid fungi reveal insights into the obligate biotrophic and pathogenic lifestyle of Synchytrium endobioticum.</title>
        <authorList>
            <person name="van de Vossenberg B.T.L.H."/>
            <person name="Warris S."/>
            <person name="Nguyen H.D.T."/>
            <person name="van Gent-Pelzer M.P.E."/>
            <person name="Joly D.L."/>
            <person name="van de Geest H.C."/>
            <person name="Bonants P.J.M."/>
            <person name="Smith D.S."/>
            <person name="Levesque C.A."/>
            <person name="van der Lee T.A.J."/>
        </authorList>
    </citation>
    <scope>NUCLEOTIDE SEQUENCE [LARGE SCALE GENOMIC DNA]</scope>
    <source>
        <strain evidence="3 4">CBS 675.73</strain>
    </source>
</reference>
<evidence type="ECO:0000313" key="4">
    <source>
        <dbReference type="Proteomes" id="UP000320333"/>
    </source>
</evidence>
<dbReference type="SUPFAM" id="SSF63748">
    <property type="entry name" value="Tudor/PWWP/MBT"/>
    <property type="match status" value="1"/>
</dbReference>
<proteinExistence type="predicted"/>
<feature type="region of interest" description="Disordered" evidence="1">
    <location>
        <begin position="43"/>
        <end position="74"/>
    </location>
</feature>
<name>A0A507FF34_9FUNG</name>
<dbReference type="CDD" id="cd21182">
    <property type="entry name" value="Tudor_SMN_SPF30-like"/>
    <property type="match status" value="1"/>
</dbReference>
<feature type="domain" description="Tudor" evidence="2">
    <location>
        <begin position="76"/>
        <end position="137"/>
    </location>
</feature>
<evidence type="ECO:0000256" key="1">
    <source>
        <dbReference type="SAM" id="MobiDB-lite"/>
    </source>
</evidence>
<feature type="compositionally biased region" description="Basic and acidic residues" evidence="1">
    <location>
        <begin position="59"/>
        <end position="70"/>
    </location>
</feature>
<keyword evidence="4" id="KW-1185">Reference proteome</keyword>
<accession>A0A507FF34</accession>
<feature type="compositionally biased region" description="Low complexity" evidence="1">
    <location>
        <begin position="45"/>
        <end position="58"/>
    </location>
</feature>
<evidence type="ECO:0000313" key="3">
    <source>
        <dbReference type="EMBL" id="TPX74177.1"/>
    </source>
</evidence>
<dbReference type="SMART" id="SM00333">
    <property type="entry name" value="TUDOR"/>
    <property type="match status" value="1"/>
</dbReference>
<dbReference type="Proteomes" id="UP000320333">
    <property type="component" value="Unassembled WGS sequence"/>
</dbReference>